<organism evidence="2 3">
    <name type="scientific">Portunus trituberculatus</name>
    <name type="common">Swimming crab</name>
    <name type="synonym">Neptunus trituberculatus</name>
    <dbReference type="NCBI Taxonomy" id="210409"/>
    <lineage>
        <taxon>Eukaryota</taxon>
        <taxon>Metazoa</taxon>
        <taxon>Ecdysozoa</taxon>
        <taxon>Arthropoda</taxon>
        <taxon>Crustacea</taxon>
        <taxon>Multicrustacea</taxon>
        <taxon>Malacostraca</taxon>
        <taxon>Eumalacostraca</taxon>
        <taxon>Eucarida</taxon>
        <taxon>Decapoda</taxon>
        <taxon>Pleocyemata</taxon>
        <taxon>Brachyura</taxon>
        <taxon>Eubrachyura</taxon>
        <taxon>Portunoidea</taxon>
        <taxon>Portunidae</taxon>
        <taxon>Portuninae</taxon>
        <taxon>Portunus</taxon>
    </lineage>
</organism>
<dbReference type="Proteomes" id="UP000324222">
    <property type="component" value="Unassembled WGS sequence"/>
</dbReference>
<sequence>MPTTQSTKTTTAAARHQHHQQQQQQQQEKYELPQCFARGCSCSWRIIIPFQIPEQRGPGRRRRLLLDAGSNFFAHSLSGK</sequence>
<proteinExistence type="predicted"/>
<name>A0A5B7J242_PORTR</name>
<dbReference type="AlphaFoldDB" id="A0A5B7J242"/>
<reference evidence="2 3" key="1">
    <citation type="submission" date="2019-05" db="EMBL/GenBank/DDBJ databases">
        <title>Another draft genome of Portunus trituberculatus and its Hox gene families provides insights of decapod evolution.</title>
        <authorList>
            <person name="Jeong J.-H."/>
            <person name="Song I."/>
            <person name="Kim S."/>
            <person name="Choi T."/>
            <person name="Kim D."/>
            <person name="Ryu S."/>
            <person name="Kim W."/>
        </authorList>
    </citation>
    <scope>NUCLEOTIDE SEQUENCE [LARGE SCALE GENOMIC DNA]</scope>
    <source>
        <tissue evidence="2">Muscle</tissue>
    </source>
</reference>
<protein>
    <submittedName>
        <fullName evidence="2">Uncharacterized protein</fullName>
    </submittedName>
</protein>
<evidence type="ECO:0000256" key="1">
    <source>
        <dbReference type="SAM" id="MobiDB-lite"/>
    </source>
</evidence>
<dbReference type="EMBL" id="VSRR010078474">
    <property type="protein sequence ID" value="MPC88649.1"/>
    <property type="molecule type" value="Genomic_DNA"/>
</dbReference>
<feature type="region of interest" description="Disordered" evidence="1">
    <location>
        <begin position="1"/>
        <end position="28"/>
    </location>
</feature>
<evidence type="ECO:0000313" key="2">
    <source>
        <dbReference type="EMBL" id="MPC88649.1"/>
    </source>
</evidence>
<evidence type="ECO:0000313" key="3">
    <source>
        <dbReference type="Proteomes" id="UP000324222"/>
    </source>
</evidence>
<gene>
    <name evidence="2" type="ORF">E2C01_083565</name>
</gene>
<comment type="caution">
    <text evidence="2">The sequence shown here is derived from an EMBL/GenBank/DDBJ whole genome shotgun (WGS) entry which is preliminary data.</text>
</comment>
<feature type="compositionally biased region" description="Low complexity" evidence="1">
    <location>
        <begin position="1"/>
        <end position="27"/>
    </location>
</feature>
<keyword evidence="3" id="KW-1185">Reference proteome</keyword>
<accession>A0A5B7J242</accession>